<dbReference type="VEuPathDB" id="PiroplasmaDB:TA15295"/>
<gene>
    <name evidence="2" type="ORF">TA15295</name>
</gene>
<dbReference type="KEGG" id="tan:TA15295"/>
<sequence length="320" mass="36696">MSGLKVQILKGFNTYSDDLINKKNTNLNARRQFNTNISDLDDLTGTRVRSNVFAVYQPRRKENTDFGGFNKKNKGSKEIVEKQEIEEKKIIEPEIVQQDEVDITSFLFENEPNKDTNEVTNEDKNDVTNEVTNEVINEVEVEDKKEQFTISEPLLAISDGEVKGVEINDNSVIDMRNIDGYSDTDDSTIMDGHGLVENKKTKKDDLGEKFDKFMEMMKQRFDKDEMRERHEQNMEKMKEGFNTLISKMGMKKSGEGRDRKLSRSSSGSSNDRSKNWGSGISRENLNKMGGKLFSSGVNEYVKNDVKKRCCLKLMKPKMGF</sequence>
<keyword evidence="3" id="KW-1185">Reference proteome</keyword>
<dbReference type="EMBL" id="CR940348">
    <property type="protein sequence ID" value="CAI74165.1"/>
    <property type="molecule type" value="Genomic_DNA"/>
</dbReference>
<accession>Q4UFF1</accession>
<feature type="compositionally biased region" description="Basic and acidic residues" evidence="1">
    <location>
        <begin position="252"/>
        <end position="261"/>
    </location>
</feature>
<dbReference type="RefSeq" id="XP_951897.1">
    <property type="nucleotide sequence ID" value="XM_946804.1"/>
</dbReference>
<dbReference type="Proteomes" id="UP000001950">
    <property type="component" value="Chromosome 2"/>
</dbReference>
<organism evidence="2 3">
    <name type="scientific">Theileria annulata</name>
    <dbReference type="NCBI Taxonomy" id="5874"/>
    <lineage>
        <taxon>Eukaryota</taxon>
        <taxon>Sar</taxon>
        <taxon>Alveolata</taxon>
        <taxon>Apicomplexa</taxon>
        <taxon>Aconoidasida</taxon>
        <taxon>Piroplasmida</taxon>
        <taxon>Theileriidae</taxon>
        <taxon>Theileria</taxon>
    </lineage>
</organism>
<name>Q4UFF1_THEAN</name>
<dbReference type="OrthoDB" id="10394443at2759"/>
<dbReference type="InParanoid" id="Q4UFF1"/>
<dbReference type="eggNOG" id="ENOG502QWX3">
    <property type="taxonomic scope" value="Eukaryota"/>
</dbReference>
<dbReference type="AlphaFoldDB" id="Q4UFF1"/>
<evidence type="ECO:0000256" key="1">
    <source>
        <dbReference type="SAM" id="MobiDB-lite"/>
    </source>
</evidence>
<proteinExistence type="predicted"/>
<evidence type="ECO:0000313" key="2">
    <source>
        <dbReference type="EMBL" id="CAI74165.1"/>
    </source>
</evidence>
<evidence type="ECO:0000313" key="3">
    <source>
        <dbReference type="Proteomes" id="UP000001950"/>
    </source>
</evidence>
<dbReference type="GeneID" id="3861745"/>
<protein>
    <submittedName>
        <fullName evidence="2">Uncharacterized protein</fullName>
    </submittedName>
</protein>
<feature type="region of interest" description="Disordered" evidence="1">
    <location>
        <begin position="249"/>
        <end position="282"/>
    </location>
</feature>
<dbReference type="OMA" id="REFNTNI"/>
<reference evidence="2 3" key="1">
    <citation type="journal article" date="2005" name="Science">
        <title>Genome of the host-cell transforming parasite Theileria annulata compared with T. parva.</title>
        <authorList>
            <person name="Pain A."/>
            <person name="Renauld H."/>
            <person name="Berriman M."/>
            <person name="Murphy L."/>
            <person name="Yeats C.A."/>
            <person name="Weir W."/>
            <person name="Kerhornou A."/>
            <person name="Aslett M."/>
            <person name="Bishop R."/>
            <person name="Bouchier C."/>
            <person name="Cochet M."/>
            <person name="Coulson R.M.R."/>
            <person name="Cronin A."/>
            <person name="de Villiers E.P."/>
            <person name="Fraser A."/>
            <person name="Fosker N."/>
            <person name="Gardner M."/>
            <person name="Goble A."/>
            <person name="Griffiths-Jones S."/>
            <person name="Harris D.E."/>
            <person name="Katzer F."/>
            <person name="Larke N."/>
            <person name="Lord A."/>
            <person name="Maser P."/>
            <person name="McKellar S."/>
            <person name="Mooney P."/>
            <person name="Morton F."/>
            <person name="Nene V."/>
            <person name="O'Neil S."/>
            <person name="Price C."/>
            <person name="Quail M.A."/>
            <person name="Rabbinowitsch E."/>
            <person name="Rawlings N.D."/>
            <person name="Rutter S."/>
            <person name="Saunders D."/>
            <person name="Seeger K."/>
            <person name="Shah T."/>
            <person name="Squares R."/>
            <person name="Squares S."/>
            <person name="Tivey A."/>
            <person name="Walker A.R."/>
            <person name="Woodward J."/>
            <person name="Dobbelaere D.A.E."/>
            <person name="Langsley G."/>
            <person name="Rajandream M.A."/>
            <person name="McKeever D."/>
            <person name="Shiels B."/>
            <person name="Tait A."/>
            <person name="Barrell B.G."/>
            <person name="Hall N."/>
        </authorList>
    </citation>
    <scope>NUCLEOTIDE SEQUENCE [LARGE SCALE GENOMIC DNA]</scope>
    <source>
        <strain evidence="3">Ankara</strain>
    </source>
</reference>